<evidence type="ECO:0000259" key="4">
    <source>
        <dbReference type="PROSITE" id="PS50089"/>
    </source>
</evidence>
<dbReference type="SUPFAM" id="SSF57850">
    <property type="entry name" value="RING/U-box"/>
    <property type="match status" value="1"/>
</dbReference>
<dbReference type="AlphaFoldDB" id="A0A3L6E557"/>
<dbReference type="Proteomes" id="UP000251960">
    <property type="component" value="Chromosome 6"/>
</dbReference>
<evidence type="ECO:0000256" key="2">
    <source>
        <dbReference type="SAM" id="MobiDB-lite"/>
    </source>
</evidence>
<dbReference type="Gene3D" id="3.30.40.10">
    <property type="entry name" value="Zinc/RING finger domain, C3HC4 (zinc finger)"/>
    <property type="match status" value="1"/>
</dbReference>
<dbReference type="PANTHER" id="PTHR45676">
    <property type="entry name" value="RING-H2 FINGER PROTEIN ATL51-RELATED"/>
    <property type="match status" value="1"/>
</dbReference>
<keyword evidence="1" id="KW-0479">Metal-binding</keyword>
<keyword evidence="3" id="KW-0472">Membrane</keyword>
<dbReference type="FunFam" id="3.30.40.10:FF:000654">
    <property type="entry name" value="RING-H2 finger protein ATL33"/>
    <property type="match status" value="1"/>
</dbReference>
<proteinExistence type="predicted"/>
<dbReference type="PANTHER" id="PTHR45676:SF120">
    <property type="entry name" value="RING-TYPE E3 UBIQUITIN TRANSFERASE"/>
    <property type="match status" value="1"/>
</dbReference>
<evidence type="ECO:0000256" key="3">
    <source>
        <dbReference type="SAM" id="Phobius"/>
    </source>
</evidence>
<feature type="transmembrane region" description="Helical" evidence="3">
    <location>
        <begin position="15"/>
        <end position="33"/>
    </location>
</feature>
<dbReference type="InterPro" id="IPR001841">
    <property type="entry name" value="Znf_RING"/>
</dbReference>
<keyword evidence="3" id="KW-0812">Transmembrane</keyword>
<evidence type="ECO:0000313" key="6">
    <source>
        <dbReference type="Proteomes" id="UP000251960"/>
    </source>
</evidence>
<sequence>MATANIDAYKYEFKVLGAFVVSLTVITLLAKLLRLCLRSLIKGDEQEAGDRRGRRAPTPSDAGGPRRVPSAVVDVGRGGGRGSREERVVVQPPPPQLPAPAAVAVEMVRSMGPLVCTYLRADGWPAEAACAVCLAELADGEAVRVLPVCMHYFHAACVGEWLRAHHDCPLCRAPLAPPAA</sequence>
<organism evidence="5 6">
    <name type="scientific">Zea mays</name>
    <name type="common">Maize</name>
    <dbReference type="NCBI Taxonomy" id="4577"/>
    <lineage>
        <taxon>Eukaryota</taxon>
        <taxon>Viridiplantae</taxon>
        <taxon>Streptophyta</taxon>
        <taxon>Embryophyta</taxon>
        <taxon>Tracheophyta</taxon>
        <taxon>Spermatophyta</taxon>
        <taxon>Magnoliopsida</taxon>
        <taxon>Liliopsida</taxon>
        <taxon>Poales</taxon>
        <taxon>Poaceae</taxon>
        <taxon>PACMAD clade</taxon>
        <taxon>Panicoideae</taxon>
        <taxon>Andropogonodae</taxon>
        <taxon>Andropogoneae</taxon>
        <taxon>Tripsacinae</taxon>
        <taxon>Zea</taxon>
    </lineage>
</organism>
<dbReference type="PROSITE" id="PS50089">
    <property type="entry name" value="ZF_RING_2"/>
    <property type="match status" value="1"/>
</dbReference>
<dbReference type="InterPro" id="IPR013083">
    <property type="entry name" value="Znf_RING/FYVE/PHD"/>
</dbReference>
<dbReference type="UniPathway" id="UPA00143"/>
<keyword evidence="1" id="KW-0862">Zinc</keyword>
<gene>
    <name evidence="5" type="ORF">Zm00014a_036929</name>
</gene>
<evidence type="ECO:0000256" key="1">
    <source>
        <dbReference type="PROSITE-ProRule" id="PRU00175"/>
    </source>
</evidence>
<keyword evidence="3" id="KW-1133">Transmembrane helix</keyword>
<feature type="region of interest" description="Disordered" evidence="2">
    <location>
        <begin position="47"/>
        <end position="93"/>
    </location>
</feature>
<comment type="caution">
    <text evidence="5">The sequence shown here is derived from an EMBL/GenBank/DDBJ whole genome shotgun (WGS) entry which is preliminary data.</text>
</comment>
<dbReference type="GO" id="GO:0008270">
    <property type="term" value="F:zinc ion binding"/>
    <property type="evidence" value="ECO:0007669"/>
    <property type="project" value="UniProtKB-KW"/>
</dbReference>
<accession>A0A3L6E557</accession>
<dbReference type="Pfam" id="PF13639">
    <property type="entry name" value="zf-RING_2"/>
    <property type="match status" value="1"/>
</dbReference>
<feature type="domain" description="RING-type" evidence="4">
    <location>
        <begin position="130"/>
        <end position="172"/>
    </location>
</feature>
<dbReference type="SMART" id="SM00184">
    <property type="entry name" value="RING"/>
    <property type="match status" value="1"/>
</dbReference>
<evidence type="ECO:0000313" key="5">
    <source>
        <dbReference type="EMBL" id="PWZ16064.1"/>
    </source>
</evidence>
<reference evidence="5 6" key="1">
    <citation type="journal article" date="2018" name="Nat. Genet.">
        <title>Extensive intraspecific gene order and gene structural variations between Mo17 and other maize genomes.</title>
        <authorList>
            <person name="Sun S."/>
            <person name="Zhou Y."/>
            <person name="Chen J."/>
            <person name="Shi J."/>
            <person name="Zhao H."/>
            <person name="Zhao H."/>
            <person name="Song W."/>
            <person name="Zhang M."/>
            <person name="Cui Y."/>
            <person name="Dong X."/>
            <person name="Liu H."/>
            <person name="Ma X."/>
            <person name="Jiao Y."/>
            <person name="Wang B."/>
            <person name="Wei X."/>
            <person name="Stein J.C."/>
            <person name="Glaubitz J.C."/>
            <person name="Lu F."/>
            <person name="Yu G."/>
            <person name="Liang C."/>
            <person name="Fengler K."/>
            <person name="Li B."/>
            <person name="Rafalski A."/>
            <person name="Schnable P.S."/>
            <person name="Ware D.H."/>
            <person name="Buckler E.S."/>
            <person name="Lai J."/>
        </authorList>
    </citation>
    <scope>NUCLEOTIDE SEQUENCE [LARGE SCALE GENOMIC DNA]</scope>
    <source>
        <strain evidence="6">cv. Missouri 17</strain>
        <tissue evidence="5">Seedling</tissue>
    </source>
</reference>
<keyword evidence="1" id="KW-0863">Zinc-finger</keyword>
<protein>
    <recommendedName>
        <fullName evidence="4">RING-type domain-containing protein</fullName>
    </recommendedName>
</protein>
<dbReference type="ExpressionAtlas" id="A0A3L6E557">
    <property type="expression patterns" value="baseline"/>
</dbReference>
<dbReference type="GO" id="GO:0016567">
    <property type="term" value="P:protein ubiquitination"/>
    <property type="evidence" value="ECO:0007669"/>
    <property type="project" value="UniProtKB-UniPathway"/>
</dbReference>
<name>A0A3L6E557_MAIZE</name>
<dbReference type="EMBL" id="NCVQ01000007">
    <property type="protein sequence ID" value="PWZ16064.1"/>
    <property type="molecule type" value="Genomic_DNA"/>
</dbReference>